<proteinExistence type="predicted"/>
<evidence type="ECO:0000313" key="1">
    <source>
        <dbReference type="EMBL" id="SHE60019.1"/>
    </source>
</evidence>
<sequence>MRYDVRRISLSKASVLLNAPIQELKLSLSLV</sequence>
<reference evidence="1 2" key="1">
    <citation type="submission" date="2016-11" db="EMBL/GenBank/DDBJ databases">
        <authorList>
            <person name="Jaros S."/>
            <person name="Januszkiewicz K."/>
            <person name="Wedrychowicz H."/>
        </authorList>
    </citation>
    <scope>NUCLEOTIDE SEQUENCE [LARGE SCALE GENOMIC DNA]</scope>
    <source>
        <strain evidence="1 2">DSM 26991</strain>
    </source>
</reference>
<protein>
    <submittedName>
        <fullName evidence="1">Uncharacterized protein</fullName>
    </submittedName>
</protein>
<gene>
    <name evidence="1" type="ORF">SAMN05444405_102169</name>
</gene>
<dbReference type="Proteomes" id="UP000184509">
    <property type="component" value="Unassembled WGS sequence"/>
</dbReference>
<dbReference type="AlphaFoldDB" id="A0A1M4UTL1"/>
<keyword evidence="2" id="KW-1185">Reference proteome</keyword>
<evidence type="ECO:0000313" key="2">
    <source>
        <dbReference type="Proteomes" id="UP000184509"/>
    </source>
</evidence>
<name>A0A1M4UTL1_9BACE</name>
<dbReference type="EMBL" id="FQTV01000002">
    <property type="protein sequence ID" value="SHE60019.1"/>
    <property type="molecule type" value="Genomic_DNA"/>
</dbReference>
<organism evidence="1 2">
    <name type="scientific">Bacteroides luti</name>
    <dbReference type="NCBI Taxonomy" id="1297750"/>
    <lineage>
        <taxon>Bacteria</taxon>
        <taxon>Pseudomonadati</taxon>
        <taxon>Bacteroidota</taxon>
        <taxon>Bacteroidia</taxon>
        <taxon>Bacteroidales</taxon>
        <taxon>Bacteroidaceae</taxon>
        <taxon>Bacteroides</taxon>
    </lineage>
</organism>
<accession>A0A1M4UTL1</accession>